<sequence length="417" mass="46352">MTTIAIIAGTYQPDRCGTAHYTAYLRQALAKQGVNSIVLTTQAAATAIDDPNVKGVVTDWGLSQILSLVRAVKSTAADLLHIQHAAGTYCFQRPIFLLPPLLRIFGYRKPIVTTVHEYGWWEWQPKGIPPQFLEWLKMWGQQRGWWDREDGFLLTGSDAIITTNAEAESVILKRMPNYTDRLHRIAIAANITVVPIDRQQARQQLRQQFGWLSDSFVVVFFGFVHPVKGIEYLLSAFRQVVTQQPLARLLLLGGVESLALQAEAAKSYWDRLQLLVKELHLSDRVSMTGYVSGETASHYLSGADLGVLPFNHGVTLKSGSLLALMAHGLPVIATRSTPPDPDLLAENLLKLIPTRNDTALTEALLKLIPDRAKCDRLSATASQLSDRFTWSAIAKAHDNIYQQLLATKNSKFKVTTS</sequence>
<dbReference type="SUPFAM" id="SSF53756">
    <property type="entry name" value="UDP-Glycosyltransferase/glycogen phosphorylase"/>
    <property type="match status" value="1"/>
</dbReference>
<name>A0AB37UM39_9CYAN</name>
<evidence type="ECO:0000313" key="3">
    <source>
        <dbReference type="EMBL" id="RUT12489.1"/>
    </source>
</evidence>
<dbReference type="EMBL" id="RSCK01000014">
    <property type="protein sequence ID" value="RUT12489.1"/>
    <property type="molecule type" value="Genomic_DNA"/>
</dbReference>
<dbReference type="PANTHER" id="PTHR12526:SF638">
    <property type="entry name" value="SPORE COAT PROTEIN SA"/>
    <property type="match status" value="1"/>
</dbReference>
<dbReference type="InterPro" id="IPR028098">
    <property type="entry name" value="Glyco_trans_4-like_N"/>
</dbReference>
<dbReference type="RefSeq" id="WP_106167856.1">
    <property type="nucleotide sequence ID" value="NZ_JAVKZF010000003.1"/>
</dbReference>
<dbReference type="CDD" id="cd03801">
    <property type="entry name" value="GT4_PimA-like"/>
    <property type="match status" value="1"/>
</dbReference>
<evidence type="ECO:0000259" key="1">
    <source>
        <dbReference type="Pfam" id="PF00534"/>
    </source>
</evidence>
<gene>
    <name evidence="3" type="ORF">DSM107010_22900</name>
</gene>
<keyword evidence="4" id="KW-1185">Reference proteome</keyword>
<protein>
    <recommendedName>
        <fullName evidence="5">Group 1 glycosyl transferase</fullName>
    </recommendedName>
</protein>
<proteinExistence type="predicted"/>
<feature type="domain" description="Glycosyl transferase family 1" evidence="1">
    <location>
        <begin position="202"/>
        <end position="381"/>
    </location>
</feature>
<dbReference type="Gene3D" id="3.40.50.2000">
    <property type="entry name" value="Glycogen Phosphorylase B"/>
    <property type="match status" value="2"/>
</dbReference>
<dbReference type="InterPro" id="IPR001296">
    <property type="entry name" value="Glyco_trans_1"/>
</dbReference>
<dbReference type="PANTHER" id="PTHR12526">
    <property type="entry name" value="GLYCOSYLTRANSFERASE"/>
    <property type="match status" value="1"/>
</dbReference>
<accession>A0AB37UM39</accession>
<evidence type="ECO:0008006" key="5">
    <source>
        <dbReference type="Google" id="ProtNLM"/>
    </source>
</evidence>
<dbReference type="GO" id="GO:0016757">
    <property type="term" value="F:glycosyltransferase activity"/>
    <property type="evidence" value="ECO:0007669"/>
    <property type="project" value="TreeGrafter"/>
</dbReference>
<dbReference type="Proteomes" id="UP000282574">
    <property type="component" value="Unassembled WGS sequence"/>
</dbReference>
<dbReference type="Pfam" id="PF00534">
    <property type="entry name" value="Glycos_transf_1"/>
    <property type="match status" value="1"/>
</dbReference>
<feature type="domain" description="Glycosyltransferase subfamily 4-like N-terminal" evidence="2">
    <location>
        <begin position="17"/>
        <end position="176"/>
    </location>
</feature>
<evidence type="ECO:0000313" key="4">
    <source>
        <dbReference type="Proteomes" id="UP000282574"/>
    </source>
</evidence>
<comment type="caution">
    <text evidence="3">The sequence shown here is derived from an EMBL/GenBank/DDBJ whole genome shotgun (WGS) entry which is preliminary data.</text>
</comment>
<dbReference type="Pfam" id="PF13439">
    <property type="entry name" value="Glyco_transf_4"/>
    <property type="match status" value="1"/>
</dbReference>
<reference evidence="3 4" key="1">
    <citation type="journal article" date="2019" name="Genome Biol. Evol.">
        <title>Day and night: Metabolic profiles and evolutionary relationships of six axenic non-marine cyanobacteria.</title>
        <authorList>
            <person name="Will S.E."/>
            <person name="Henke P."/>
            <person name="Boedeker C."/>
            <person name="Huang S."/>
            <person name="Brinkmann H."/>
            <person name="Rohde M."/>
            <person name="Jarek M."/>
            <person name="Friedl T."/>
            <person name="Seufert S."/>
            <person name="Schumacher M."/>
            <person name="Overmann J."/>
            <person name="Neumann-Schaal M."/>
            <person name="Petersen J."/>
        </authorList>
    </citation>
    <scope>NUCLEOTIDE SEQUENCE [LARGE SCALE GENOMIC DNA]</scope>
    <source>
        <strain evidence="3 4">SAG 39.79</strain>
    </source>
</reference>
<organism evidence="3 4">
    <name type="scientific">Chroococcidiopsis cubana SAG 39.79</name>
    <dbReference type="NCBI Taxonomy" id="388085"/>
    <lineage>
        <taxon>Bacteria</taxon>
        <taxon>Bacillati</taxon>
        <taxon>Cyanobacteriota</taxon>
        <taxon>Cyanophyceae</taxon>
        <taxon>Chroococcidiopsidales</taxon>
        <taxon>Chroococcidiopsidaceae</taxon>
        <taxon>Chroococcidiopsis</taxon>
    </lineage>
</organism>
<evidence type="ECO:0000259" key="2">
    <source>
        <dbReference type="Pfam" id="PF13439"/>
    </source>
</evidence>
<dbReference type="AlphaFoldDB" id="A0AB37UM39"/>